<name>A0A7W8E8N2_9BACT</name>
<dbReference type="RefSeq" id="WP_184253379.1">
    <property type="nucleotide sequence ID" value="NZ_JACHIO010000004.1"/>
</dbReference>
<accession>A0A7W8E8N2</accession>
<evidence type="ECO:0000256" key="1">
    <source>
        <dbReference type="SAM" id="MobiDB-lite"/>
    </source>
</evidence>
<feature type="chain" id="PRO_5031256674" description="VWFA-related domain-containing protein" evidence="2">
    <location>
        <begin position="22"/>
        <end position="345"/>
    </location>
</feature>
<keyword evidence="2" id="KW-0732">Signal</keyword>
<gene>
    <name evidence="3" type="ORF">HDF15_001056</name>
</gene>
<evidence type="ECO:0000313" key="3">
    <source>
        <dbReference type="EMBL" id="MBB5062719.1"/>
    </source>
</evidence>
<organism evidence="3 4">
    <name type="scientific">Granulicella mallensis</name>
    <dbReference type="NCBI Taxonomy" id="940614"/>
    <lineage>
        <taxon>Bacteria</taxon>
        <taxon>Pseudomonadati</taxon>
        <taxon>Acidobacteriota</taxon>
        <taxon>Terriglobia</taxon>
        <taxon>Terriglobales</taxon>
        <taxon>Acidobacteriaceae</taxon>
        <taxon>Granulicella</taxon>
    </lineage>
</organism>
<dbReference type="AlphaFoldDB" id="A0A7W8E8N2"/>
<proteinExistence type="predicted"/>
<feature type="region of interest" description="Disordered" evidence="1">
    <location>
        <begin position="317"/>
        <end position="345"/>
    </location>
</feature>
<protein>
    <recommendedName>
        <fullName evidence="5">VWFA-related domain-containing protein</fullName>
    </recommendedName>
</protein>
<dbReference type="InterPro" id="IPR036465">
    <property type="entry name" value="vWFA_dom_sf"/>
</dbReference>
<evidence type="ECO:0008006" key="5">
    <source>
        <dbReference type="Google" id="ProtNLM"/>
    </source>
</evidence>
<dbReference type="Gene3D" id="3.40.50.410">
    <property type="entry name" value="von Willebrand factor, type A domain"/>
    <property type="match status" value="1"/>
</dbReference>
<dbReference type="SUPFAM" id="SSF53300">
    <property type="entry name" value="vWA-like"/>
    <property type="match status" value="1"/>
</dbReference>
<dbReference type="Proteomes" id="UP000584867">
    <property type="component" value="Unassembled WGS sequence"/>
</dbReference>
<comment type="caution">
    <text evidence="3">The sequence shown here is derived from an EMBL/GenBank/DDBJ whole genome shotgun (WGS) entry which is preliminary data.</text>
</comment>
<sequence length="345" mass="37821">MRRFRAILPVTMFLCMAAAGQSPQGGTVPYTLHVYADLVQVPTLVLGASMKTLPQVDIQKFRVSLDSGPRFQPTHVRLEGDDPITLAILLDLSDNNASKLPLASSQPLAAMALGALRPQDHVSIYSLDCNMVRSANNIPADSNKIKEAIDQALQSTTVHRGKSRATCGNAVPLWNAFSFIVQRLAEQPGRRVILAFTDGYDGHSNISRDDIESLITDGGVTVIGVSNPIFDYFPESFDDWERAFSVLCQRSGGLILRTTDKELPQTLRRFVDLLRGRYILEFPRPSVMTPGMHSIAVTLEGTRAFIRPSSLTVPIPDPAILKDPTTIPSDPSRKPPFGKHAPPQQ</sequence>
<dbReference type="EMBL" id="JACHIO010000004">
    <property type="protein sequence ID" value="MBB5062719.1"/>
    <property type="molecule type" value="Genomic_DNA"/>
</dbReference>
<evidence type="ECO:0000313" key="4">
    <source>
        <dbReference type="Proteomes" id="UP000584867"/>
    </source>
</evidence>
<evidence type="ECO:0000256" key="2">
    <source>
        <dbReference type="SAM" id="SignalP"/>
    </source>
</evidence>
<reference evidence="3 4" key="1">
    <citation type="submission" date="2020-08" db="EMBL/GenBank/DDBJ databases">
        <title>Genomic Encyclopedia of Type Strains, Phase IV (KMG-V): Genome sequencing to study the core and pangenomes of soil and plant-associated prokaryotes.</title>
        <authorList>
            <person name="Whitman W."/>
        </authorList>
    </citation>
    <scope>NUCLEOTIDE SEQUENCE [LARGE SCALE GENOMIC DNA]</scope>
    <source>
        <strain evidence="3 4">X5P3</strain>
    </source>
</reference>
<feature type="signal peptide" evidence="2">
    <location>
        <begin position="1"/>
        <end position="21"/>
    </location>
</feature>